<name>A0A6M3LGA2_9ZZZZ</name>
<dbReference type="InterPro" id="IPR011335">
    <property type="entry name" value="Restrct_endonuc-II-like"/>
</dbReference>
<organism evidence="1">
    <name type="scientific">viral metagenome</name>
    <dbReference type="NCBI Taxonomy" id="1070528"/>
    <lineage>
        <taxon>unclassified sequences</taxon>
        <taxon>metagenomes</taxon>
        <taxon>organismal metagenomes</taxon>
    </lineage>
</organism>
<dbReference type="AlphaFoldDB" id="A0A6M3LGA2"/>
<evidence type="ECO:0008006" key="2">
    <source>
        <dbReference type="Google" id="ProtNLM"/>
    </source>
</evidence>
<dbReference type="SUPFAM" id="SSF52980">
    <property type="entry name" value="Restriction endonuclease-like"/>
    <property type="match status" value="1"/>
</dbReference>
<accession>A0A6M3LGA2</accession>
<gene>
    <name evidence="1" type="ORF">MM415B03196_0012</name>
</gene>
<dbReference type="EMBL" id="MT143035">
    <property type="protein sequence ID" value="QJA92075.1"/>
    <property type="molecule type" value="Genomic_DNA"/>
</dbReference>
<sequence>MMETPIGSDLEVIVYNWLVKHKITDFEFQSSLGGGRFELGGSVVDFTFPERSLAWRVHGDYWHRGVEKSASDVVQREILESQGWIVVDIWGSALDTPAKVNDTLMKALQGQEVLE</sequence>
<proteinExistence type="predicted"/>
<dbReference type="Gene3D" id="3.40.960.10">
    <property type="entry name" value="VSR Endonuclease"/>
    <property type="match status" value="1"/>
</dbReference>
<evidence type="ECO:0000313" key="1">
    <source>
        <dbReference type="EMBL" id="QJA92075.1"/>
    </source>
</evidence>
<protein>
    <recommendedName>
        <fullName evidence="2">DUF559 domain-containing protein</fullName>
    </recommendedName>
</protein>
<reference evidence="1" key="1">
    <citation type="submission" date="2020-03" db="EMBL/GenBank/DDBJ databases">
        <title>The deep terrestrial virosphere.</title>
        <authorList>
            <person name="Holmfeldt K."/>
            <person name="Nilsson E."/>
            <person name="Simone D."/>
            <person name="Lopez-Fernandez M."/>
            <person name="Wu X."/>
            <person name="de Brujin I."/>
            <person name="Lundin D."/>
            <person name="Andersson A."/>
            <person name="Bertilsson S."/>
            <person name="Dopson M."/>
        </authorList>
    </citation>
    <scope>NUCLEOTIDE SEQUENCE</scope>
    <source>
        <strain evidence="1">MM415B03196</strain>
    </source>
</reference>